<evidence type="ECO:0000256" key="7">
    <source>
        <dbReference type="ARBA" id="ARBA00023031"/>
    </source>
</evidence>
<dbReference type="Gene3D" id="2.60.120.20">
    <property type="match status" value="2"/>
</dbReference>
<keyword evidence="4" id="KW-0813">Transport</keyword>
<dbReference type="InterPro" id="IPR029053">
    <property type="entry name" value="Viral_coat"/>
</dbReference>
<name>A0AAT9JAP4_9SECO</name>
<proteinExistence type="predicted"/>
<reference evidence="11" key="2">
    <citation type="journal article" date="2024" name="Arch. Virol.">
        <title>Probing of plant transcriptomes reveals the hidden genetic diversity of the family Secoviridae.</title>
        <authorList>
            <person name="Sidharthan V.K."/>
            <person name="Reddy V."/>
            <person name="Kiran G."/>
            <person name="Rajeswari V."/>
            <person name="Baranwal V.K."/>
            <person name="Kumar M.K."/>
            <person name="Kumar K.S."/>
        </authorList>
    </citation>
    <scope>NUCLEOTIDE SEQUENCE</scope>
    <source>
        <strain evidence="11">Rea son</strain>
    </source>
</reference>
<protein>
    <recommendedName>
        <fullName evidence="3">RNA2 polyprotein</fullName>
    </recommendedName>
    <alternativeName>
        <fullName evidence="10">Genome polyprotein M</fullName>
    </alternativeName>
</protein>
<accession>A0AAT9JAP4</accession>
<comment type="subcellular location">
    <subcellularLocation>
        <location evidence="2">Host cell junction</location>
        <location evidence="2">Host plasmodesma</location>
    </subcellularLocation>
    <subcellularLocation>
        <location evidence="1">Virion</location>
    </subcellularLocation>
</comment>
<evidence type="ECO:0000256" key="1">
    <source>
        <dbReference type="ARBA" id="ARBA00004328"/>
    </source>
</evidence>
<evidence type="ECO:0000256" key="3">
    <source>
        <dbReference type="ARBA" id="ARBA00022361"/>
    </source>
</evidence>
<dbReference type="GO" id="GO:0005198">
    <property type="term" value="F:structural molecule activity"/>
    <property type="evidence" value="ECO:0007669"/>
    <property type="project" value="InterPro"/>
</dbReference>
<dbReference type="Pfam" id="PF02247">
    <property type="entry name" value="Como_LCP"/>
    <property type="match status" value="1"/>
</dbReference>
<dbReference type="InterPro" id="IPR003181">
    <property type="entry name" value="Como_LCP"/>
</dbReference>
<evidence type="ECO:0000256" key="2">
    <source>
        <dbReference type="ARBA" id="ARBA00004621"/>
    </source>
</evidence>
<reference evidence="11" key="1">
    <citation type="submission" date="2023-11" db="EMBL/GenBank/DDBJ databases">
        <authorList>
            <person name="Sidharthan V.K."/>
            <person name="Reddy V."/>
            <person name="Kiran G."/>
            <person name="Rajeswari V."/>
            <person name="Baranwal V.K."/>
        </authorList>
    </citation>
    <scope>NUCLEOTIDE SEQUENCE</scope>
    <source>
        <strain evidence="11">Rea son</strain>
    </source>
</reference>
<organism evidence="11">
    <name type="scientific">Reaumuria songarica fabavirus</name>
    <dbReference type="NCBI Taxonomy" id="3115798"/>
    <lineage>
        <taxon>Viruses</taxon>
        <taxon>Riboviria</taxon>
        <taxon>Orthornavirae</taxon>
        <taxon>Pisuviricota</taxon>
        <taxon>Pisoniviricetes</taxon>
        <taxon>Picornavirales</taxon>
        <taxon>Secoviridae</taxon>
        <taxon>Comovirinae</taxon>
        <taxon>Fabavirus</taxon>
    </lineage>
</organism>
<evidence type="ECO:0000256" key="4">
    <source>
        <dbReference type="ARBA" id="ARBA00022448"/>
    </source>
</evidence>
<evidence type="ECO:0000256" key="9">
    <source>
        <dbReference type="ARBA" id="ARBA00023081"/>
    </source>
</evidence>
<dbReference type="GO" id="GO:0039617">
    <property type="term" value="C:T=3 icosahedral viral capsid"/>
    <property type="evidence" value="ECO:0007669"/>
    <property type="project" value="UniProtKB-KW"/>
</dbReference>
<evidence type="ECO:0000256" key="10">
    <source>
        <dbReference type="ARBA" id="ARBA00032125"/>
    </source>
</evidence>
<keyword evidence="9" id="KW-1031">Host cell junction</keyword>
<evidence type="ECO:0000313" key="11">
    <source>
        <dbReference type="EMBL" id="DBA54720.1"/>
    </source>
</evidence>
<evidence type="ECO:0000256" key="5">
    <source>
        <dbReference type="ARBA" id="ARBA00022561"/>
    </source>
</evidence>
<keyword evidence="6" id="KW-0946">Virion</keyword>
<keyword evidence="5" id="KW-0167">Capsid protein</keyword>
<dbReference type="SUPFAM" id="SSF88633">
    <property type="entry name" value="Positive stranded ssRNA viruses"/>
    <property type="match status" value="3"/>
</dbReference>
<dbReference type="Pfam" id="PF02248">
    <property type="entry name" value="Como_SCP"/>
    <property type="match status" value="1"/>
</dbReference>
<keyword evidence="8" id="KW-1142">T=3 icosahedral capsid protein</keyword>
<dbReference type="InterPro" id="IPR003182">
    <property type="entry name" value="RNA2_polyprotein"/>
</dbReference>
<evidence type="ECO:0000256" key="6">
    <source>
        <dbReference type="ARBA" id="ARBA00022844"/>
    </source>
</evidence>
<dbReference type="GO" id="GO:0046740">
    <property type="term" value="P:transport of virus in host, cell to cell"/>
    <property type="evidence" value="ECO:0007669"/>
    <property type="project" value="UniProtKB-KW"/>
</dbReference>
<dbReference type="EMBL" id="BK065051">
    <property type="protein sequence ID" value="DBA54720.1"/>
    <property type="molecule type" value="Genomic_RNA"/>
</dbReference>
<sequence length="995" mass="111053">MHLPVTLTFPLEVFLYQPMPSYPLCGSTSISSPFYAFFGLPGANGGSICRPTLRNLVVTFHEHILLLQQVAGSQGFAANVVSQAEDMHAAFLGFSGDASRERERFKSPIYRTFYSLLDYHRFHFGEGLKVGYKDKRKNFYNDLCAISRLCGEPIPSDILISDDRWEPLLESIHTYFVNKTEGHTNDWASLGSNYVVNVSTEMFHFAGWLKKLLSKFGVAPFGILKAAKLEMEVRALKKAVANLNIDVEPTKFELDKPFMKPDLVIPPGNRSQTKYDDDWVDYTGVVSYAKAQHWSQFDDDLAIIEAAKAHQDDMVVKRCVTQYERGATLSCVADYLRKYFQDNTEGFVDAEGDIGDVDDDHDIFCDAAECFDDDIFVSFGQNLDGDGLIENDGSDSSFHVVVEKKQDLFSDFSGDEVLMQEFVENPMRDLHPNMAVVHSGHFAVPLSASRGFVIRAYKLNSFLYNKGPVVANMKRCGKVPGHLKLTIKSKLTPLSGILLGVSYSEFGSVGEGIQKIQQLTAMPHRLWNPACETVVTFQIQVLSCATDFHPSFLESLRSQIVFYASSDWAPAAGGASSVAWTLSYDPDVYVYQPPIDVGALPRVMRYHQFIGTVAVVPGIVDLNVRELNLGKPYVVNGALGYSLHQSLLGYYQYWRADVYIDFCRASSPMVGGFFGAAILPGGRNIKAVTELQSYPRVELDFSDIRTVRRVCFPAHFFDYAASSERNWISQTCDQLFTHKLVIWPLHYSSSAANDPFFLHVEIVGLSNLDVFGKGAGYQFNRERIGCGPYEEPSVVLVSNTENSVDPEDVAISSFLDDMVDFSFGQNVGHWNHCMTWKDIDDGKLDFYVDRAMPSKAFRLAHSSSIDLSVSPLTRVLLGSCWMKGDLIYKIAWRSKGQVSRGDWKGVITASMKIDCYSRIIDVVSSCEPAGSFEFSVDFCGPVKGYSNLSLGYRGNKLYSLITINLVDPENFDAVDILVKPNNFVVAGSGYTIWSK</sequence>
<keyword evidence="7" id="KW-0916">Viral movement protein</keyword>
<evidence type="ECO:0000256" key="8">
    <source>
        <dbReference type="ARBA" id="ARBA00023060"/>
    </source>
</evidence>
<dbReference type="GO" id="GO:0044219">
    <property type="term" value="C:host cell plasmodesma"/>
    <property type="evidence" value="ECO:0007669"/>
    <property type="project" value="UniProtKB-SubCell"/>
</dbReference>